<dbReference type="CDD" id="cd03257">
    <property type="entry name" value="ABC_NikE_OppD_transporters"/>
    <property type="match status" value="1"/>
</dbReference>
<evidence type="ECO:0000256" key="3">
    <source>
        <dbReference type="ARBA" id="ARBA00022741"/>
    </source>
</evidence>
<comment type="similarity">
    <text evidence="1">Belongs to the ABC transporter superfamily.</text>
</comment>
<keyword evidence="4 7" id="KW-0067">ATP-binding</keyword>
<protein>
    <submittedName>
        <fullName evidence="7">Peptide/nickel transport system ATP-binding protein/oligopeptide transport system ATP-binding protein</fullName>
    </submittedName>
</protein>
<evidence type="ECO:0000256" key="5">
    <source>
        <dbReference type="SAM" id="MobiDB-lite"/>
    </source>
</evidence>
<feature type="region of interest" description="Disordered" evidence="5">
    <location>
        <begin position="319"/>
        <end position="361"/>
    </location>
</feature>
<dbReference type="InterPro" id="IPR013563">
    <property type="entry name" value="Oligopep_ABC_C"/>
</dbReference>
<dbReference type="NCBIfam" id="TIGR01727">
    <property type="entry name" value="oligo_HPY"/>
    <property type="match status" value="1"/>
</dbReference>
<dbReference type="InterPro" id="IPR003593">
    <property type="entry name" value="AAA+_ATPase"/>
</dbReference>
<dbReference type="RefSeq" id="WP_241998977.1">
    <property type="nucleotide sequence ID" value="NZ_SLWM01000014.1"/>
</dbReference>
<dbReference type="SMART" id="SM00382">
    <property type="entry name" value="AAA"/>
    <property type="match status" value="1"/>
</dbReference>
<dbReference type="PROSITE" id="PS50893">
    <property type="entry name" value="ABC_TRANSPORTER_2"/>
    <property type="match status" value="1"/>
</dbReference>
<dbReference type="Proteomes" id="UP000295818">
    <property type="component" value="Unassembled WGS sequence"/>
</dbReference>
<feature type="domain" description="ABC transporter" evidence="6">
    <location>
        <begin position="6"/>
        <end position="250"/>
    </location>
</feature>
<dbReference type="InterPro" id="IPR017871">
    <property type="entry name" value="ABC_transporter-like_CS"/>
</dbReference>
<name>A0ABY2BEK5_9ACTN</name>
<dbReference type="InterPro" id="IPR027417">
    <property type="entry name" value="P-loop_NTPase"/>
</dbReference>
<dbReference type="InterPro" id="IPR003439">
    <property type="entry name" value="ABC_transporter-like_ATP-bd"/>
</dbReference>
<dbReference type="Pfam" id="PF08352">
    <property type="entry name" value="oligo_HPY"/>
    <property type="match status" value="1"/>
</dbReference>
<gene>
    <name evidence="7" type="ORF">EV644_11483</name>
</gene>
<evidence type="ECO:0000313" key="7">
    <source>
        <dbReference type="EMBL" id="TCO17435.1"/>
    </source>
</evidence>
<evidence type="ECO:0000313" key="8">
    <source>
        <dbReference type="Proteomes" id="UP000295818"/>
    </source>
</evidence>
<dbReference type="Pfam" id="PF00005">
    <property type="entry name" value="ABC_tran"/>
    <property type="match status" value="1"/>
</dbReference>
<evidence type="ECO:0000256" key="1">
    <source>
        <dbReference type="ARBA" id="ARBA00005417"/>
    </source>
</evidence>
<dbReference type="PANTHER" id="PTHR43776:SF7">
    <property type="entry name" value="D,D-DIPEPTIDE TRANSPORT ATP-BINDING PROTEIN DDPF-RELATED"/>
    <property type="match status" value="1"/>
</dbReference>
<evidence type="ECO:0000256" key="2">
    <source>
        <dbReference type="ARBA" id="ARBA00022448"/>
    </source>
</evidence>
<dbReference type="InterPro" id="IPR050319">
    <property type="entry name" value="ABC_transp_ATP-bind"/>
</dbReference>
<dbReference type="GO" id="GO:0005524">
    <property type="term" value="F:ATP binding"/>
    <property type="evidence" value="ECO:0007669"/>
    <property type="project" value="UniProtKB-KW"/>
</dbReference>
<feature type="compositionally biased region" description="Low complexity" evidence="5">
    <location>
        <begin position="331"/>
        <end position="344"/>
    </location>
</feature>
<proteinExistence type="inferred from homology"/>
<reference evidence="7 8" key="1">
    <citation type="journal article" date="2015" name="Stand. Genomic Sci.">
        <title>Genomic Encyclopedia of Bacterial and Archaeal Type Strains, Phase III: the genomes of soil and plant-associated and newly described type strains.</title>
        <authorList>
            <person name="Whitman W.B."/>
            <person name="Woyke T."/>
            <person name="Klenk H.P."/>
            <person name="Zhou Y."/>
            <person name="Lilburn T.G."/>
            <person name="Beck B.J."/>
            <person name="De Vos P."/>
            <person name="Vandamme P."/>
            <person name="Eisen J.A."/>
            <person name="Garrity G."/>
            <person name="Hugenholtz P."/>
            <person name="Kyrpides N.C."/>
        </authorList>
    </citation>
    <scope>NUCLEOTIDE SEQUENCE [LARGE SCALE GENOMIC DNA]</scope>
    <source>
        <strain evidence="7 8">VKM Ac-2538</strain>
    </source>
</reference>
<evidence type="ECO:0000259" key="6">
    <source>
        <dbReference type="PROSITE" id="PS50893"/>
    </source>
</evidence>
<dbReference type="PROSITE" id="PS00211">
    <property type="entry name" value="ABC_TRANSPORTER_1"/>
    <property type="match status" value="1"/>
</dbReference>
<keyword evidence="2" id="KW-0813">Transport</keyword>
<dbReference type="Gene3D" id="3.40.50.300">
    <property type="entry name" value="P-loop containing nucleotide triphosphate hydrolases"/>
    <property type="match status" value="1"/>
</dbReference>
<dbReference type="EMBL" id="SLWM01000014">
    <property type="protein sequence ID" value="TCO17435.1"/>
    <property type="molecule type" value="Genomic_DNA"/>
</dbReference>
<dbReference type="PANTHER" id="PTHR43776">
    <property type="entry name" value="TRANSPORT ATP-BINDING PROTEIN"/>
    <property type="match status" value="1"/>
</dbReference>
<evidence type="ECO:0000256" key="4">
    <source>
        <dbReference type="ARBA" id="ARBA00022840"/>
    </source>
</evidence>
<organism evidence="7 8">
    <name type="scientific">Kribbella orskensis</name>
    <dbReference type="NCBI Taxonomy" id="2512216"/>
    <lineage>
        <taxon>Bacteria</taxon>
        <taxon>Bacillati</taxon>
        <taxon>Actinomycetota</taxon>
        <taxon>Actinomycetes</taxon>
        <taxon>Propionibacteriales</taxon>
        <taxon>Kribbellaceae</taxon>
        <taxon>Kribbella</taxon>
    </lineage>
</organism>
<dbReference type="SUPFAM" id="SSF52540">
    <property type="entry name" value="P-loop containing nucleoside triphosphate hydrolases"/>
    <property type="match status" value="1"/>
</dbReference>
<sequence length="361" mass="38907">MTEYALELENLVMHFGAVRAVDGVSLQIPKGSVVALVGESGSGKSTVGRCIVRLLEPTEGTVRLADADITHLNRRRLRPHRRDVSIVFQDPAGSLDPRLTVGDIVGEPLRLMRRRGDLPAEQRDISSAVAESLRRVGLRPEVAQRSPHELSGGQRQRVSIARALISSPRLLVADEPTSALDVSVQASVLNLLADLQRDLGFACLFITHDLSAVEYLADEVAVMYLGQLVEQGPRERIFGVPAHPYTQALLSAAPVPDPSTQRSRRPVLLGDDLPSAIDPPPGCRFHTRCPVAVERCKTEVPESRVIGEDGHRVACHLVNDDGTGPDVRDLPTATASPTDTTTPEPKSDGATEVTTARGAAR</sequence>
<accession>A0ABY2BEK5</accession>
<comment type="caution">
    <text evidence="7">The sequence shown here is derived from an EMBL/GenBank/DDBJ whole genome shotgun (WGS) entry which is preliminary data.</text>
</comment>
<keyword evidence="8" id="KW-1185">Reference proteome</keyword>
<keyword evidence="3" id="KW-0547">Nucleotide-binding</keyword>